<dbReference type="Gene3D" id="3.90.950.10">
    <property type="match status" value="1"/>
</dbReference>
<name>A0A6J6P6N2_9ZZZZ</name>
<protein>
    <submittedName>
        <fullName evidence="3">Unannotated protein</fullName>
    </submittedName>
</protein>
<dbReference type="HAMAP" id="MF_00528">
    <property type="entry name" value="Maf"/>
    <property type="match status" value="1"/>
</dbReference>
<dbReference type="SUPFAM" id="SSF52972">
    <property type="entry name" value="ITPase-like"/>
    <property type="match status" value="1"/>
</dbReference>
<dbReference type="PANTHER" id="PTHR43213:SF5">
    <property type="entry name" value="BIFUNCTIONAL DTTP_UTP PYROPHOSPHATASE_METHYLTRANSFERASE PROTEIN-RELATED"/>
    <property type="match status" value="1"/>
</dbReference>
<dbReference type="GO" id="GO:0047429">
    <property type="term" value="F:nucleoside triphosphate diphosphatase activity"/>
    <property type="evidence" value="ECO:0007669"/>
    <property type="project" value="InterPro"/>
</dbReference>
<dbReference type="EMBL" id="CAEZXL010000159">
    <property type="protein sequence ID" value="CAB4692228.1"/>
    <property type="molecule type" value="Genomic_DNA"/>
</dbReference>
<evidence type="ECO:0000256" key="1">
    <source>
        <dbReference type="ARBA" id="ARBA00001968"/>
    </source>
</evidence>
<reference evidence="3" key="1">
    <citation type="submission" date="2020-05" db="EMBL/GenBank/DDBJ databases">
        <authorList>
            <person name="Chiriac C."/>
            <person name="Salcher M."/>
            <person name="Ghai R."/>
            <person name="Kavagutti S V."/>
        </authorList>
    </citation>
    <scope>NUCLEOTIDE SEQUENCE</scope>
</reference>
<comment type="cofactor">
    <cofactor evidence="1">
        <name>a divalent metal cation</name>
        <dbReference type="ChEBI" id="CHEBI:60240"/>
    </cofactor>
</comment>
<dbReference type="NCBIfam" id="TIGR00172">
    <property type="entry name" value="maf"/>
    <property type="match status" value="1"/>
</dbReference>
<gene>
    <name evidence="3" type="ORF">UFOPK2373_00859</name>
</gene>
<dbReference type="PANTHER" id="PTHR43213">
    <property type="entry name" value="BIFUNCTIONAL DTTP/UTP PYROPHOSPHATASE/METHYLTRANSFERASE PROTEIN-RELATED"/>
    <property type="match status" value="1"/>
</dbReference>
<sequence length="211" mass="22214">MTKLVLASTSPARLRLLKDGGIDPIVIAPGVDEELVADMAMNAGQIGNTADLVLLLAKAKAEAVVNHPDAQGALIIGCDSSLDLDGESLGKPHDPEVAIERWKAMNGRSGRLYTGHWLIDNREAINMPPANGKATNTKVHFAELSDSEILAYVGTGEPLKVAGAFTIDGLGGAFIRAIEGDAHTVVGLSLPTLRELCIGLGVDYPSLWRSN</sequence>
<dbReference type="InterPro" id="IPR029001">
    <property type="entry name" value="ITPase-like_fam"/>
</dbReference>
<dbReference type="PIRSF" id="PIRSF006305">
    <property type="entry name" value="Maf"/>
    <property type="match status" value="1"/>
</dbReference>
<accession>A0A6J6P6N2</accession>
<proteinExistence type="inferred from homology"/>
<dbReference type="CDD" id="cd00555">
    <property type="entry name" value="Maf"/>
    <property type="match status" value="1"/>
</dbReference>
<keyword evidence="2" id="KW-0378">Hydrolase</keyword>
<evidence type="ECO:0000256" key="2">
    <source>
        <dbReference type="ARBA" id="ARBA00022801"/>
    </source>
</evidence>
<dbReference type="AlphaFoldDB" id="A0A6J6P6N2"/>
<organism evidence="3">
    <name type="scientific">freshwater metagenome</name>
    <dbReference type="NCBI Taxonomy" id="449393"/>
    <lineage>
        <taxon>unclassified sequences</taxon>
        <taxon>metagenomes</taxon>
        <taxon>ecological metagenomes</taxon>
    </lineage>
</organism>
<dbReference type="InterPro" id="IPR003697">
    <property type="entry name" value="Maf-like"/>
</dbReference>
<dbReference type="Pfam" id="PF02545">
    <property type="entry name" value="Maf"/>
    <property type="match status" value="1"/>
</dbReference>
<evidence type="ECO:0000313" key="3">
    <source>
        <dbReference type="EMBL" id="CAB4692228.1"/>
    </source>
</evidence>